<dbReference type="RefSeq" id="WP_212741183.1">
    <property type="nucleotide sequence ID" value="NZ_BJCR01000040.1"/>
</dbReference>
<evidence type="ECO:0000313" key="1">
    <source>
        <dbReference type="EMBL" id="GCL69595.1"/>
    </source>
</evidence>
<reference evidence="1 2" key="1">
    <citation type="submission" date="2019-03" db="EMBL/GenBank/DDBJ databases">
        <title>Draft genome sequences of two Veillonella tobetsuensis clinical isolates from intraoperative bronchial fluids of elderly patients with pulmonary carcinoma.</title>
        <authorList>
            <person name="Akiyama T."/>
        </authorList>
    </citation>
    <scope>NUCLEOTIDE SEQUENCE [LARGE SCALE GENOMIC DNA]</scope>
    <source>
        <strain evidence="1 2">PAGU 1579</strain>
    </source>
</reference>
<protein>
    <submittedName>
        <fullName evidence="1">Uncharacterized protein</fullName>
    </submittedName>
</protein>
<evidence type="ECO:0000313" key="2">
    <source>
        <dbReference type="Proteomes" id="UP000303581"/>
    </source>
</evidence>
<comment type="caution">
    <text evidence="1">The sequence shown here is derived from an EMBL/GenBank/DDBJ whole genome shotgun (WGS) entry which is preliminary data.</text>
</comment>
<keyword evidence="2" id="KW-1185">Reference proteome</keyword>
<dbReference type="EMBL" id="BJCR01000040">
    <property type="protein sequence ID" value="GCL69595.1"/>
    <property type="molecule type" value="Genomic_DNA"/>
</dbReference>
<dbReference type="Proteomes" id="UP000303581">
    <property type="component" value="Unassembled WGS sequence"/>
</dbReference>
<proteinExistence type="predicted"/>
<organism evidence="1 2">
    <name type="scientific">Veillonella tobetsuensis</name>
    <dbReference type="NCBI Taxonomy" id="1110546"/>
    <lineage>
        <taxon>Bacteria</taxon>
        <taxon>Bacillati</taxon>
        <taxon>Bacillota</taxon>
        <taxon>Negativicutes</taxon>
        <taxon>Veillonellales</taxon>
        <taxon>Veillonellaceae</taxon>
        <taxon>Veillonella</taxon>
    </lineage>
</organism>
<gene>
    <name evidence="1" type="ORF">PAGU1579_13640</name>
</gene>
<name>A0A480BCH0_9FIRM</name>
<dbReference type="AlphaFoldDB" id="A0A480BCH0"/>
<sequence length="82" mass="9251">MRHGSHRYIWNDGVPGVLTVFGYEDGTGELRFSIQDAHNLYIHTINYNRATNDYNIGLLHSIISDAKIANLGDTYKGEVDLL</sequence>
<accession>A0A480BCH0</accession>